<gene>
    <name evidence="6" type="ORF">SAMN04487884_12216</name>
</gene>
<feature type="domain" description="HTH hxlR-type" evidence="5">
    <location>
        <begin position="64"/>
        <end position="163"/>
    </location>
</feature>
<dbReference type="InterPro" id="IPR036388">
    <property type="entry name" value="WH-like_DNA-bd_sf"/>
</dbReference>
<dbReference type="EMBL" id="FOGJ01000022">
    <property type="protein sequence ID" value="SES18405.1"/>
    <property type="molecule type" value="Genomic_DNA"/>
</dbReference>
<dbReference type="SUPFAM" id="SSF46785">
    <property type="entry name" value="Winged helix' DNA-binding domain"/>
    <property type="match status" value="1"/>
</dbReference>
<dbReference type="PANTHER" id="PTHR33204">
    <property type="entry name" value="TRANSCRIPTIONAL REGULATOR, MARR FAMILY"/>
    <property type="match status" value="1"/>
</dbReference>
<keyword evidence="3" id="KW-0804">Transcription</keyword>
<protein>
    <submittedName>
        <fullName evidence="6">Transcriptional regulator, HxlR family</fullName>
    </submittedName>
</protein>
<evidence type="ECO:0000259" key="5">
    <source>
        <dbReference type="PROSITE" id="PS51118"/>
    </source>
</evidence>
<dbReference type="Proteomes" id="UP000182584">
    <property type="component" value="Unassembled WGS sequence"/>
</dbReference>
<dbReference type="InterPro" id="IPR002577">
    <property type="entry name" value="HTH_HxlR"/>
</dbReference>
<keyword evidence="2" id="KW-0238">DNA-binding</keyword>
<evidence type="ECO:0000256" key="1">
    <source>
        <dbReference type="ARBA" id="ARBA00023015"/>
    </source>
</evidence>
<accession>A0A1H9V9P6</accession>
<evidence type="ECO:0000313" key="7">
    <source>
        <dbReference type="Proteomes" id="UP000182584"/>
    </source>
</evidence>
<sequence length="167" mass="18859">MKGKSKEEVVVKETKEIPKKTIESKKTTAKETTKSKEATAKKSARDNSAKDHEPLCEDLAGKNCGLKKVLDIIGGKWKIMILCVIDKEGTVRYGDLSRRVFGITNTMLANSLKEMEADGLVERKQYMEMPVRVEYSLTQKAESIIPILLQLKKWGEENLPDDQEESK</sequence>
<dbReference type="RefSeq" id="WP_081357156.1">
    <property type="nucleotide sequence ID" value="NZ_FOGJ01000022.1"/>
</dbReference>
<dbReference type="InterPro" id="IPR036390">
    <property type="entry name" value="WH_DNA-bd_sf"/>
</dbReference>
<dbReference type="AlphaFoldDB" id="A0A1H9V9P6"/>
<dbReference type="OrthoDB" id="9791143at2"/>
<reference evidence="6 7" key="1">
    <citation type="submission" date="2016-10" db="EMBL/GenBank/DDBJ databases">
        <authorList>
            <person name="de Groot N.N."/>
        </authorList>
    </citation>
    <scope>NUCLEOTIDE SEQUENCE [LARGE SCALE GENOMIC DNA]</scope>
    <source>
        <strain evidence="6 7">AR40</strain>
    </source>
</reference>
<organism evidence="6 7">
    <name type="scientific">Butyrivibrio fibrisolvens</name>
    <dbReference type="NCBI Taxonomy" id="831"/>
    <lineage>
        <taxon>Bacteria</taxon>
        <taxon>Bacillati</taxon>
        <taxon>Bacillota</taxon>
        <taxon>Clostridia</taxon>
        <taxon>Lachnospirales</taxon>
        <taxon>Lachnospiraceae</taxon>
        <taxon>Butyrivibrio</taxon>
    </lineage>
</organism>
<dbReference type="GO" id="GO:0003677">
    <property type="term" value="F:DNA binding"/>
    <property type="evidence" value="ECO:0007669"/>
    <property type="project" value="UniProtKB-KW"/>
</dbReference>
<dbReference type="Pfam" id="PF01638">
    <property type="entry name" value="HxlR"/>
    <property type="match status" value="1"/>
</dbReference>
<dbReference type="Gene3D" id="1.10.10.10">
    <property type="entry name" value="Winged helix-like DNA-binding domain superfamily/Winged helix DNA-binding domain"/>
    <property type="match status" value="1"/>
</dbReference>
<name>A0A1H9V9P6_BUTFI</name>
<evidence type="ECO:0000313" key="6">
    <source>
        <dbReference type="EMBL" id="SES18405.1"/>
    </source>
</evidence>
<evidence type="ECO:0000256" key="4">
    <source>
        <dbReference type="SAM" id="MobiDB-lite"/>
    </source>
</evidence>
<evidence type="ECO:0000256" key="2">
    <source>
        <dbReference type="ARBA" id="ARBA00023125"/>
    </source>
</evidence>
<feature type="region of interest" description="Disordered" evidence="4">
    <location>
        <begin position="1"/>
        <end position="54"/>
    </location>
</feature>
<keyword evidence="1" id="KW-0805">Transcription regulation</keyword>
<proteinExistence type="predicted"/>
<dbReference type="PROSITE" id="PS51118">
    <property type="entry name" value="HTH_HXLR"/>
    <property type="match status" value="1"/>
</dbReference>
<evidence type="ECO:0000256" key="3">
    <source>
        <dbReference type="ARBA" id="ARBA00023163"/>
    </source>
</evidence>